<feature type="compositionally biased region" description="Basic and acidic residues" evidence="1">
    <location>
        <begin position="160"/>
        <end position="169"/>
    </location>
</feature>
<dbReference type="EMBL" id="MPUH01001435">
    <property type="protein sequence ID" value="OMJ67794.1"/>
    <property type="molecule type" value="Genomic_DNA"/>
</dbReference>
<comment type="caution">
    <text evidence="2">The sequence shown here is derived from an EMBL/GenBank/DDBJ whole genome shotgun (WGS) entry which is preliminary data.</text>
</comment>
<dbReference type="Proteomes" id="UP000187209">
    <property type="component" value="Unassembled WGS sequence"/>
</dbReference>
<organism evidence="2 3">
    <name type="scientific">Stentor coeruleus</name>
    <dbReference type="NCBI Taxonomy" id="5963"/>
    <lineage>
        <taxon>Eukaryota</taxon>
        <taxon>Sar</taxon>
        <taxon>Alveolata</taxon>
        <taxon>Ciliophora</taxon>
        <taxon>Postciliodesmatophora</taxon>
        <taxon>Heterotrichea</taxon>
        <taxon>Heterotrichida</taxon>
        <taxon>Stentoridae</taxon>
        <taxon>Stentor</taxon>
    </lineage>
</organism>
<evidence type="ECO:0000313" key="3">
    <source>
        <dbReference type="Proteomes" id="UP000187209"/>
    </source>
</evidence>
<accession>A0A1R2ATF0</accession>
<sequence>MEFIPDSLNFDQISLKFENQERFLSFLSRIEKTELRKASKGLLSSYINRNWESLGKEALYIQELAEMLHCLNCLRVAESLRLQCKLTQVNTKMIQKGVYSILTHIEAISNILREFVSISYKNTTQPENQKEEYELLSYNSVLSKKTKMIKTSPPSMKSNLKLDTKQNNI</sequence>
<keyword evidence="3" id="KW-1185">Reference proteome</keyword>
<protein>
    <submittedName>
        <fullName evidence="2">Uncharacterized protein</fullName>
    </submittedName>
</protein>
<evidence type="ECO:0000313" key="2">
    <source>
        <dbReference type="EMBL" id="OMJ67794.1"/>
    </source>
</evidence>
<evidence type="ECO:0000256" key="1">
    <source>
        <dbReference type="SAM" id="MobiDB-lite"/>
    </source>
</evidence>
<dbReference type="AlphaFoldDB" id="A0A1R2ATF0"/>
<feature type="region of interest" description="Disordered" evidence="1">
    <location>
        <begin position="150"/>
        <end position="169"/>
    </location>
</feature>
<proteinExistence type="predicted"/>
<gene>
    <name evidence="2" type="ORF">SteCoe_34949</name>
</gene>
<reference evidence="2 3" key="1">
    <citation type="submission" date="2016-11" db="EMBL/GenBank/DDBJ databases">
        <title>The macronuclear genome of Stentor coeruleus: a giant cell with tiny introns.</title>
        <authorList>
            <person name="Slabodnick M."/>
            <person name="Ruby J.G."/>
            <person name="Reiff S.B."/>
            <person name="Swart E.C."/>
            <person name="Gosai S."/>
            <person name="Prabakaran S."/>
            <person name="Witkowska E."/>
            <person name="Larue G.E."/>
            <person name="Fisher S."/>
            <person name="Freeman R.M."/>
            <person name="Gunawardena J."/>
            <person name="Chu W."/>
            <person name="Stover N.A."/>
            <person name="Gregory B.D."/>
            <person name="Nowacki M."/>
            <person name="Derisi J."/>
            <person name="Roy S.W."/>
            <person name="Marshall W.F."/>
            <person name="Sood P."/>
        </authorList>
    </citation>
    <scope>NUCLEOTIDE SEQUENCE [LARGE SCALE GENOMIC DNA]</scope>
    <source>
        <strain evidence="2">WM001</strain>
    </source>
</reference>
<name>A0A1R2ATF0_9CILI</name>